<keyword evidence="6" id="KW-0030">Aminoacyl-tRNA synthetase</keyword>
<dbReference type="InterPro" id="IPR023586">
    <property type="entry name" value="Ile-tRNA-ligase_type2"/>
</dbReference>
<evidence type="ECO:0000256" key="1">
    <source>
        <dbReference type="ARBA" id="ARBA00013165"/>
    </source>
</evidence>
<dbReference type="EC" id="6.1.1.5" evidence="1"/>
<feature type="non-terminal residue" evidence="9">
    <location>
        <position position="331"/>
    </location>
</feature>
<protein>
    <recommendedName>
        <fullName evidence="1">isoleucine--tRNA ligase</fullName>
        <ecNumber evidence="1">6.1.1.5</ecNumber>
    </recommendedName>
</protein>
<dbReference type="InterPro" id="IPR014729">
    <property type="entry name" value="Rossmann-like_a/b/a_fold"/>
</dbReference>
<feature type="domain" description="Aminoacyl-tRNA synthetase class Ia" evidence="8">
    <location>
        <begin position="125"/>
        <end position="330"/>
    </location>
</feature>
<dbReference type="Pfam" id="PF00133">
    <property type="entry name" value="tRNA-synt_1"/>
    <property type="match status" value="1"/>
</dbReference>
<dbReference type="GO" id="GO:0002161">
    <property type="term" value="F:aminoacyl-tRNA deacylase activity"/>
    <property type="evidence" value="ECO:0007669"/>
    <property type="project" value="InterPro"/>
</dbReference>
<keyword evidence="2" id="KW-0436">Ligase</keyword>
<dbReference type="PANTHER" id="PTHR42780">
    <property type="entry name" value="SOLEUCYL-TRNA SYNTHETASE"/>
    <property type="match status" value="1"/>
</dbReference>
<dbReference type="GO" id="GO:0005524">
    <property type="term" value="F:ATP binding"/>
    <property type="evidence" value="ECO:0007669"/>
    <property type="project" value="UniProtKB-KW"/>
</dbReference>
<dbReference type="PANTHER" id="PTHR42780:SF1">
    <property type="entry name" value="ISOLEUCINE--TRNA LIGASE, CYTOPLASMIC"/>
    <property type="match status" value="1"/>
</dbReference>
<evidence type="ECO:0000256" key="2">
    <source>
        <dbReference type="ARBA" id="ARBA00022598"/>
    </source>
</evidence>
<evidence type="ECO:0000256" key="7">
    <source>
        <dbReference type="ARBA" id="ARBA00048359"/>
    </source>
</evidence>
<sequence>MLLAVKEDADYAIVNYNNEELIIANSLKKIVLPKGKLVETIKGKDLVGKEYQPLFPYSNSISGRKHFIISAPFVGTDEGSGIVHIAPAFGEDDYNICKDYDVPMFNPVDEKGNFVDEIELFKGQFVKDADKNILSALKERKILLKSDTIVHNYPFCWRCDSPLLYYATESWFIKMSELRKNLVKNNAKIRWQPAHLKEGRFGNFIEEAKDWALSRSRYWGTPLPIWSCVKNHEFAIGSIEELKELVGDEELDPETIDLHKPFIDEMKLKCPECGENTTREPYVIDTWYDSGSAFFAQWHYPFENNDLFDKHFPVDFITEAIDQTRGWFYTL</sequence>
<evidence type="ECO:0000256" key="3">
    <source>
        <dbReference type="ARBA" id="ARBA00022741"/>
    </source>
</evidence>
<dbReference type="SUPFAM" id="SSF50677">
    <property type="entry name" value="ValRS/IleRS/LeuRS editing domain"/>
    <property type="match status" value="1"/>
</dbReference>
<comment type="caution">
    <text evidence="9">The sequence shown here is derived from an EMBL/GenBank/DDBJ whole genome shotgun (WGS) entry which is preliminary data.</text>
</comment>
<dbReference type="SUPFAM" id="SSF52374">
    <property type="entry name" value="Nucleotidylyl transferase"/>
    <property type="match status" value="1"/>
</dbReference>
<dbReference type="EMBL" id="LAZR01045229">
    <property type="protein sequence ID" value="KKK99377.1"/>
    <property type="molecule type" value="Genomic_DNA"/>
</dbReference>
<dbReference type="Gene3D" id="3.40.50.620">
    <property type="entry name" value="HUPs"/>
    <property type="match status" value="1"/>
</dbReference>
<keyword evidence="3" id="KW-0547">Nucleotide-binding</keyword>
<evidence type="ECO:0000256" key="4">
    <source>
        <dbReference type="ARBA" id="ARBA00022840"/>
    </source>
</evidence>
<name>A0A0F8ZZK3_9ZZZZ</name>
<dbReference type="AlphaFoldDB" id="A0A0F8ZZK3"/>
<gene>
    <name evidence="9" type="ORF">LCGC14_2633370</name>
</gene>
<evidence type="ECO:0000259" key="8">
    <source>
        <dbReference type="Pfam" id="PF00133"/>
    </source>
</evidence>
<dbReference type="InterPro" id="IPR002301">
    <property type="entry name" value="Ile-tRNA-ligase"/>
</dbReference>
<dbReference type="InterPro" id="IPR002300">
    <property type="entry name" value="aa-tRNA-synth_Ia"/>
</dbReference>
<evidence type="ECO:0000313" key="9">
    <source>
        <dbReference type="EMBL" id="KKK99377.1"/>
    </source>
</evidence>
<dbReference type="Gene3D" id="3.90.740.10">
    <property type="entry name" value="Valyl/Leucyl/Isoleucyl-tRNA synthetase, editing domain"/>
    <property type="match status" value="1"/>
</dbReference>
<reference evidence="9" key="1">
    <citation type="journal article" date="2015" name="Nature">
        <title>Complex archaea that bridge the gap between prokaryotes and eukaryotes.</title>
        <authorList>
            <person name="Spang A."/>
            <person name="Saw J.H."/>
            <person name="Jorgensen S.L."/>
            <person name="Zaremba-Niedzwiedzka K."/>
            <person name="Martijn J."/>
            <person name="Lind A.E."/>
            <person name="van Eijk R."/>
            <person name="Schleper C."/>
            <person name="Guy L."/>
            <person name="Ettema T.J."/>
        </authorList>
    </citation>
    <scope>NUCLEOTIDE SEQUENCE</scope>
</reference>
<dbReference type="InterPro" id="IPR009008">
    <property type="entry name" value="Val/Leu/Ile-tRNA-synth_edit"/>
</dbReference>
<proteinExistence type="predicted"/>
<keyword evidence="4" id="KW-0067">ATP-binding</keyword>
<evidence type="ECO:0000256" key="5">
    <source>
        <dbReference type="ARBA" id="ARBA00022917"/>
    </source>
</evidence>
<accession>A0A0F8ZZK3</accession>
<dbReference type="PRINTS" id="PR00984">
    <property type="entry name" value="TRNASYNTHILE"/>
</dbReference>
<keyword evidence="5" id="KW-0648">Protein biosynthesis</keyword>
<evidence type="ECO:0000256" key="6">
    <source>
        <dbReference type="ARBA" id="ARBA00023146"/>
    </source>
</evidence>
<dbReference type="GO" id="GO:0006428">
    <property type="term" value="P:isoleucyl-tRNA aminoacylation"/>
    <property type="evidence" value="ECO:0007669"/>
    <property type="project" value="InterPro"/>
</dbReference>
<comment type="catalytic activity">
    <reaction evidence="7">
        <text>tRNA(Ile) + L-isoleucine + ATP = L-isoleucyl-tRNA(Ile) + AMP + diphosphate</text>
        <dbReference type="Rhea" id="RHEA:11060"/>
        <dbReference type="Rhea" id="RHEA-COMP:9666"/>
        <dbReference type="Rhea" id="RHEA-COMP:9695"/>
        <dbReference type="ChEBI" id="CHEBI:30616"/>
        <dbReference type="ChEBI" id="CHEBI:33019"/>
        <dbReference type="ChEBI" id="CHEBI:58045"/>
        <dbReference type="ChEBI" id="CHEBI:78442"/>
        <dbReference type="ChEBI" id="CHEBI:78528"/>
        <dbReference type="ChEBI" id="CHEBI:456215"/>
        <dbReference type="EC" id="6.1.1.5"/>
    </reaction>
</comment>
<dbReference type="GO" id="GO:0004822">
    <property type="term" value="F:isoleucine-tRNA ligase activity"/>
    <property type="evidence" value="ECO:0007669"/>
    <property type="project" value="UniProtKB-EC"/>
</dbReference>
<organism evidence="9">
    <name type="scientific">marine sediment metagenome</name>
    <dbReference type="NCBI Taxonomy" id="412755"/>
    <lineage>
        <taxon>unclassified sequences</taxon>
        <taxon>metagenomes</taxon>
        <taxon>ecological metagenomes</taxon>
    </lineage>
</organism>